<dbReference type="GO" id="GO:0043709">
    <property type="term" value="P:cell adhesion involved in single-species biofilm formation"/>
    <property type="evidence" value="ECO:0007669"/>
    <property type="project" value="TreeGrafter"/>
</dbReference>
<evidence type="ECO:0000259" key="2">
    <source>
        <dbReference type="PROSITE" id="PS50887"/>
    </source>
</evidence>
<feature type="transmembrane region" description="Helical" evidence="1">
    <location>
        <begin position="104"/>
        <end position="125"/>
    </location>
</feature>
<dbReference type="NCBIfam" id="TIGR00254">
    <property type="entry name" value="GGDEF"/>
    <property type="match status" value="1"/>
</dbReference>
<dbReference type="CDD" id="cd01949">
    <property type="entry name" value="GGDEF"/>
    <property type="match status" value="1"/>
</dbReference>
<dbReference type="PANTHER" id="PTHR45138:SF9">
    <property type="entry name" value="DIGUANYLATE CYCLASE DGCM-RELATED"/>
    <property type="match status" value="1"/>
</dbReference>
<protein>
    <submittedName>
        <fullName evidence="3">GGDEF domain-containing protein</fullName>
        <ecNumber evidence="3">2.7.7.65</ecNumber>
    </submittedName>
</protein>
<keyword evidence="1" id="KW-1133">Transmembrane helix</keyword>
<dbReference type="Gene3D" id="3.30.70.270">
    <property type="match status" value="1"/>
</dbReference>
<evidence type="ECO:0000256" key="1">
    <source>
        <dbReference type="SAM" id="Phobius"/>
    </source>
</evidence>
<dbReference type="GO" id="GO:0052621">
    <property type="term" value="F:diguanylate cyclase activity"/>
    <property type="evidence" value="ECO:0007669"/>
    <property type="project" value="UniProtKB-EC"/>
</dbReference>
<keyword evidence="1" id="KW-0472">Membrane</keyword>
<dbReference type="PANTHER" id="PTHR45138">
    <property type="entry name" value="REGULATORY COMPONENTS OF SENSORY TRANSDUCTION SYSTEM"/>
    <property type="match status" value="1"/>
</dbReference>
<dbReference type="InterPro" id="IPR000160">
    <property type="entry name" value="GGDEF_dom"/>
</dbReference>
<dbReference type="InterPro" id="IPR050469">
    <property type="entry name" value="Diguanylate_Cyclase"/>
</dbReference>
<dbReference type="FunFam" id="3.30.70.270:FF:000001">
    <property type="entry name" value="Diguanylate cyclase domain protein"/>
    <property type="match status" value="1"/>
</dbReference>
<dbReference type="InterPro" id="IPR029787">
    <property type="entry name" value="Nucleotide_cyclase"/>
</dbReference>
<dbReference type="SMART" id="SM00267">
    <property type="entry name" value="GGDEF"/>
    <property type="match status" value="1"/>
</dbReference>
<name>A0AAU7UAX7_9DEIO</name>
<dbReference type="RefSeq" id="WP_350243788.1">
    <property type="nucleotide sequence ID" value="NZ_CP158299.1"/>
</dbReference>
<gene>
    <name evidence="3" type="ORF">ABOD76_05425</name>
</gene>
<feature type="transmembrane region" description="Helical" evidence="1">
    <location>
        <begin position="20"/>
        <end position="38"/>
    </location>
</feature>
<evidence type="ECO:0000313" key="3">
    <source>
        <dbReference type="EMBL" id="XBV85747.1"/>
    </source>
</evidence>
<feature type="transmembrane region" description="Helical" evidence="1">
    <location>
        <begin position="70"/>
        <end position="92"/>
    </location>
</feature>
<accession>A0AAU7UAX7</accession>
<dbReference type="EMBL" id="CP158299">
    <property type="protein sequence ID" value="XBV85747.1"/>
    <property type="molecule type" value="Genomic_DNA"/>
</dbReference>
<feature type="domain" description="GGDEF" evidence="2">
    <location>
        <begin position="269"/>
        <end position="397"/>
    </location>
</feature>
<reference evidence="3" key="1">
    <citation type="submission" date="2024-06" db="EMBL/GenBank/DDBJ databases">
        <title>Draft Genome Sequence of Deinococcus sonorensis Type Strain KR-87, a Biofilm Producing Representative of the Genus Deinococcus.</title>
        <authorList>
            <person name="Boren L.S."/>
            <person name="Grosso R.A."/>
            <person name="Hugenberg-Cox A.N."/>
            <person name="Hill J.T.E."/>
            <person name="Albert C.M."/>
            <person name="Tuohy J.M."/>
        </authorList>
    </citation>
    <scope>NUCLEOTIDE SEQUENCE</scope>
    <source>
        <strain evidence="3">KR-87</strain>
    </source>
</reference>
<dbReference type="AlphaFoldDB" id="A0AAU7UAX7"/>
<feature type="transmembrane region" description="Helical" evidence="1">
    <location>
        <begin position="131"/>
        <end position="150"/>
    </location>
</feature>
<dbReference type="EC" id="2.7.7.65" evidence="3"/>
<keyword evidence="3" id="KW-0548">Nucleotidyltransferase</keyword>
<keyword evidence="1" id="KW-0812">Transmembrane</keyword>
<dbReference type="PROSITE" id="PS50887">
    <property type="entry name" value="GGDEF"/>
    <property type="match status" value="1"/>
</dbReference>
<sequence length="410" mass="43872">MTGLPEAWPVLGATTAVAGLVWLTSLGSTLTVLLLALARPSYAGWRGWAGGQIMLSLGMLVGTLRTPDAQLWAVLLGNTLLLGGTALVLNAFQRFAGEPVRSSAVQLMAVPLIAVALYMLTSVFPSLPARMVLVWADLGLISGPLLSLLFRHWRRGGPLRFAYGLNLAMLVLGALGSLPRMVLLRRPPDLAVAFALSAPNLLMYAGVLVFSVGGTLAFWLLHDDRRRQEVQRLHAELSELTRRDPLTQLHNRRGLTEAFADLRSGGAARPAALALLDIDHFKQLNDRLGHLTGDHCLQQLGGLLQASTRPSDVVCRTGGDEFVVLLSGATTAQAQAVIDRLRRLLGASLSSLPAYTISAGLTEVQPQDTLDSAMQRADAALYAVKRQGRNAVQVAEPDAVPGWAGAFVRP</sequence>
<feature type="transmembrane region" description="Helical" evidence="1">
    <location>
        <begin position="201"/>
        <end position="221"/>
    </location>
</feature>
<dbReference type="GO" id="GO:1902201">
    <property type="term" value="P:negative regulation of bacterial-type flagellum-dependent cell motility"/>
    <property type="evidence" value="ECO:0007669"/>
    <property type="project" value="TreeGrafter"/>
</dbReference>
<dbReference type="KEGG" id="dsc:ABOD76_05425"/>
<proteinExistence type="predicted"/>
<dbReference type="GO" id="GO:0005886">
    <property type="term" value="C:plasma membrane"/>
    <property type="evidence" value="ECO:0007669"/>
    <property type="project" value="TreeGrafter"/>
</dbReference>
<dbReference type="Pfam" id="PF00990">
    <property type="entry name" value="GGDEF"/>
    <property type="match status" value="1"/>
</dbReference>
<organism evidence="3">
    <name type="scientific">Deinococcus sonorensis KR-87</name>
    <dbReference type="NCBI Taxonomy" id="694439"/>
    <lineage>
        <taxon>Bacteria</taxon>
        <taxon>Thermotogati</taxon>
        <taxon>Deinococcota</taxon>
        <taxon>Deinococci</taxon>
        <taxon>Deinococcales</taxon>
        <taxon>Deinococcaceae</taxon>
        <taxon>Deinococcus</taxon>
    </lineage>
</organism>
<feature type="transmembrane region" description="Helical" evidence="1">
    <location>
        <begin position="162"/>
        <end position="181"/>
    </location>
</feature>
<dbReference type="InterPro" id="IPR043128">
    <property type="entry name" value="Rev_trsase/Diguanyl_cyclase"/>
</dbReference>
<keyword evidence="3" id="KW-0808">Transferase</keyword>
<feature type="transmembrane region" description="Helical" evidence="1">
    <location>
        <begin position="45"/>
        <end position="64"/>
    </location>
</feature>
<dbReference type="SUPFAM" id="SSF55073">
    <property type="entry name" value="Nucleotide cyclase"/>
    <property type="match status" value="1"/>
</dbReference>